<dbReference type="InterPro" id="IPR055301">
    <property type="entry name" value="Lea14-like_2"/>
</dbReference>
<proteinExistence type="predicted"/>
<evidence type="ECO:0000259" key="2">
    <source>
        <dbReference type="Pfam" id="PF03168"/>
    </source>
</evidence>
<name>A0A9R0IGS1_SPIOL</name>
<keyword evidence="1" id="KW-0812">Transmembrane</keyword>
<accession>A0A9R0IGS1</accession>
<dbReference type="KEGG" id="soe:110788708"/>
<organism evidence="3 4">
    <name type="scientific">Spinacia oleracea</name>
    <name type="common">Spinach</name>
    <dbReference type="NCBI Taxonomy" id="3562"/>
    <lineage>
        <taxon>Eukaryota</taxon>
        <taxon>Viridiplantae</taxon>
        <taxon>Streptophyta</taxon>
        <taxon>Embryophyta</taxon>
        <taxon>Tracheophyta</taxon>
        <taxon>Spermatophyta</taxon>
        <taxon>Magnoliopsida</taxon>
        <taxon>eudicotyledons</taxon>
        <taxon>Gunneridae</taxon>
        <taxon>Pentapetalae</taxon>
        <taxon>Caryophyllales</taxon>
        <taxon>Chenopodiaceae</taxon>
        <taxon>Chenopodioideae</taxon>
        <taxon>Anserineae</taxon>
        <taxon>Spinacia</taxon>
    </lineage>
</organism>
<keyword evidence="1" id="KW-1133">Transmembrane helix</keyword>
<evidence type="ECO:0000256" key="1">
    <source>
        <dbReference type="SAM" id="Phobius"/>
    </source>
</evidence>
<dbReference type="PANTHER" id="PTHR31852">
    <property type="entry name" value="LATE EMBRYOGENESIS ABUNDANT (LEA) HYDROXYPROLINE-RICH GLYCOPROTEIN FAMILY"/>
    <property type="match status" value="1"/>
</dbReference>
<dbReference type="Pfam" id="PF03168">
    <property type="entry name" value="LEA_2"/>
    <property type="match status" value="1"/>
</dbReference>
<gene>
    <name evidence="4" type="primary">LOC110788708</name>
</gene>
<evidence type="ECO:0000313" key="4">
    <source>
        <dbReference type="RefSeq" id="XP_021849051.2"/>
    </source>
</evidence>
<dbReference type="InterPro" id="IPR004864">
    <property type="entry name" value="LEA_2"/>
</dbReference>
<protein>
    <recommendedName>
        <fullName evidence="2">Late embryogenesis abundant protein LEA-2 subgroup domain-containing protein</fullName>
    </recommendedName>
</protein>
<feature type="domain" description="Late embryogenesis abundant protein LEA-2 subgroup" evidence="2">
    <location>
        <begin position="92"/>
        <end position="191"/>
    </location>
</feature>
<dbReference type="GeneID" id="110788708"/>
<feature type="transmembrane region" description="Helical" evidence="1">
    <location>
        <begin position="31"/>
        <end position="54"/>
    </location>
</feature>
<sequence length="214" mass="23834">MVEEQARPLATPITDQKPIRPTKTRCCTTRFLVCSLTTIILLIITIIILVLTVFKVKDPIMTLNKISLNLKTNKANGQVLQLGSNISMIADVSVENPNQATFRFSNTTSSIYYKGIMVGEAHGPSGQARPRHTMRMNVTVDIITERIIMAPNLSSDIGSGLFSMDTYTRVPGRVKLLLIIKKNVVVEMNCTVNFNITSQEIQDQSCKRHVDLNL</sequence>
<keyword evidence="3" id="KW-1185">Reference proteome</keyword>
<reference evidence="4" key="2">
    <citation type="submission" date="2025-08" db="UniProtKB">
        <authorList>
            <consortium name="RefSeq"/>
        </authorList>
    </citation>
    <scope>IDENTIFICATION</scope>
    <source>
        <tissue evidence="4">Leaf</tissue>
    </source>
</reference>
<evidence type="ECO:0000313" key="3">
    <source>
        <dbReference type="Proteomes" id="UP000813463"/>
    </source>
</evidence>
<dbReference type="Gene3D" id="2.60.40.1820">
    <property type="match status" value="1"/>
</dbReference>
<reference evidence="3" key="1">
    <citation type="journal article" date="2021" name="Nat. Commun.">
        <title>Genomic analyses provide insights into spinach domestication and the genetic basis of agronomic traits.</title>
        <authorList>
            <person name="Cai X."/>
            <person name="Sun X."/>
            <person name="Xu C."/>
            <person name="Sun H."/>
            <person name="Wang X."/>
            <person name="Ge C."/>
            <person name="Zhang Z."/>
            <person name="Wang Q."/>
            <person name="Fei Z."/>
            <person name="Jiao C."/>
            <person name="Wang Q."/>
        </authorList>
    </citation>
    <scope>NUCLEOTIDE SEQUENCE [LARGE SCALE GENOMIC DNA]</scope>
    <source>
        <strain evidence="3">cv. Varoflay</strain>
    </source>
</reference>
<dbReference type="Proteomes" id="UP000813463">
    <property type="component" value="Chromosome 2"/>
</dbReference>
<dbReference type="AlphaFoldDB" id="A0A9R0IGS1"/>
<keyword evidence="1" id="KW-0472">Membrane</keyword>
<dbReference type="RefSeq" id="XP_021849051.2">
    <property type="nucleotide sequence ID" value="XM_021993359.2"/>
</dbReference>